<evidence type="ECO:0000256" key="1">
    <source>
        <dbReference type="SAM" id="MobiDB-lite"/>
    </source>
</evidence>
<evidence type="ECO:0000313" key="2">
    <source>
        <dbReference type="EMBL" id="APG10520.1"/>
    </source>
</evidence>
<sequence>MKGWKVGEFRAHRENTLPVLSCCHQRPSAFRIDADRLFDKNVQTMFERVHPVAYVIAWPARYDRRLRLPIGKHGLGNRRHHRQACELGARGGPCPHFIGLAAGSQNDTFRRTARGDDDRKPGPAPATAANDHKRNGQGRRAPEVSQLQSNRGQMRPSRFRPAVSRR</sequence>
<name>A0A1L3FB39_BRAJP</name>
<dbReference type="EMBL" id="CP017637">
    <property type="protein sequence ID" value="APG10520.1"/>
    <property type="molecule type" value="Genomic_DNA"/>
</dbReference>
<dbReference type="AlphaFoldDB" id="A0A1L3FB39"/>
<organism evidence="2 3">
    <name type="scientific">Bradyrhizobium japonicum</name>
    <dbReference type="NCBI Taxonomy" id="375"/>
    <lineage>
        <taxon>Bacteria</taxon>
        <taxon>Pseudomonadati</taxon>
        <taxon>Pseudomonadota</taxon>
        <taxon>Alphaproteobacteria</taxon>
        <taxon>Hyphomicrobiales</taxon>
        <taxon>Nitrobacteraceae</taxon>
        <taxon>Bradyrhizobium</taxon>
    </lineage>
</organism>
<reference evidence="2 3" key="1">
    <citation type="submission" date="2016-11" db="EMBL/GenBank/DDBJ databases">
        <title>Complete Genome Sequence of Bradyrhizobium sp. strain J5, an isolated from soybean nodule in Hokkaido.</title>
        <authorList>
            <person name="Kanehara K."/>
        </authorList>
    </citation>
    <scope>NUCLEOTIDE SEQUENCE [LARGE SCALE GENOMIC DNA]</scope>
    <source>
        <strain evidence="2 3">J5</strain>
    </source>
</reference>
<protein>
    <submittedName>
        <fullName evidence="2">Uncharacterized protein</fullName>
    </submittedName>
</protein>
<accession>A0A1L3FB39</accession>
<evidence type="ECO:0000313" key="3">
    <source>
        <dbReference type="Proteomes" id="UP000181962"/>
    </source>
</evidence>
<gene>
    <name evidence="2" type="ORF">BKD09_19525</name>
</gene>
<feature type="compositionally biased region" description="Basic and acidic residues" evidence="1">
    <location>
        <begin position="108"/>
        <end position="121"/>
    </location>
</feature>
<feature type="region of interest" description="Disordered" evidence="1">
    <location>
        <begin position="98"/>
        <end position="166"/>
    </location>
</feature>
<dbReference type="Proteomes" id="UP000181962">
    <property type="component" value="Chromosome"/>
</dbReference>
<proteinExistence type="predicted"/>